<dbReference type="AlphaFoldDB" id="A0A4P6JZ24"/>
<name>A0A4P6JZ24_KTERU</name>
<protein>
    <submittedName>
        <fullName evidence="1">Uncharacterized protein</fullName>
    </submittedName>
</protein>
<dbReference type="RefSeq" id="WP_129891400.1">
    <property type="nucleotide sequence ID" value="NZ_CP035758.1"/>
</dbReference>
<evidence type="ECO:0000313" key="1">
    <source>
        <dbReference type="EMBL" id="QBD80336.1"/>
    </source>
</evidence>
<dbReference type="EMBL" id="CP035758">
    <property type="protein sequence ID" value="QBD80336.1"/>
    <property type="molecule type" value="Genomic_DNA"/>
</dbReference>
<gene>
    <name evidence="1" type="ORF">EPA93_31945</name>
</gene>
<keyword evidence="2" id="KW-1185">Reference proteome</keyword>
<dbReference type="KEGG" id="kbs:EPA93_31945"/>
<accession>A0A4P6JZ24</accession>
<organism evidence="1 2">
    <name type="scientific">Ktedonosporobacter rubrisoli</name>
    <dbReference type="NCBI Taxonomy" id="2509675"/>
    <lineage>
        <taxon>Bacteria</taxon>
        <taxon>Bacillati</taxon>
        <taxon>Chloroflexota</taxon>
        <taxon>Ktedonobacteria</taxon>
        <taxon>Ktedonobacterales</taxon>
        <taxon>Ktedonosporobacteraceae</taxon>
        <taxon>Ktedonosporobacter</taxon>
    </lineage>
</organism>
<sequence>MPSFEPAQNMSLCMRCGRPLPTAGFVCRACRPAALRPIRLHAYDHEQFAEVDELTDVEQIASLPTTPANLSLLLMQHVDAYLARGYILVDRGSEYAILQQKKSGAPAITPPRTEIHILIVDSRNTAIHIYKLI</sequence>
<dbReference type="Proteomes" id="UP000290365">
    <property type="component" value="Chromosome"/>
</dbReference>
<evidence type="ECO:0000313" key="2">
    <source>
        <dbReference type="Proteomes" id="UP000290365"/>
    </source>
</evidence>
<proteinExistence type="predicted"/>
<reference evidence="1 2" key="1">
    <citation type="submission" date="2019-01" db="EMBL/GenBank/DDBJ databases">
        <title>Ktedonosporobacter rubrisoli SCAWS-G2.</title>
        <authorList>
            <person name="Huang Y."/>
            <person name="Yan B."/>
        </authorList>
    </citation>
    <scope>NUCLEOTIDE SEQUENCE [LARGE SCALE GENOMIC DNA]</scope>
    <source>
        <strain evidence="1 2">SCAWS-G2</strain>
    </source>
</reference>